<dbReference type="Pfam" id="PF00248">
    <property type="entry name" value="Aldo_ket_red"/>
    <property type="match status" value="1"/>
</dbReference>
<evidence type="ECO:0000256" key="4">
    <source>
        <dbReference type="PIRSR" id="PIRSR000097-1"/>
    </source>
</evidence>
<feature type="active site" description="Proton donor" evidence="4">
    <location>
        <position position="54"/>
    </location>
</feature>
<dbReference type="AlphaFoldDB" id="A0A2A6E0Y9"/>
<evidence type="ECO:0000256" key="1">
    <source>
        <dbReference type="ARBA" id="ARBA00007905"/>
    </source>
</evidence>
<dbReference type="InterPro" id="IPR036812">
    <property type="entry name" value="NAD(P)_OxRdtase_dom_sf"/>
</dbReference>
<feature type="domain" description="NADP-dependent oxidoreductase" evidence="7">
    <location>
        <begin position="20"/>
        <end position="261"/>
    </location>
</feature>
<dbReference type="PANTHER" id="PTHR43827">
    <property type="entry name" value="2,5-DIKETO-D-GLUCONIC ACID REDUCTASE"/>
    <property type="match status" value="1"/>
</dbReference>
<dbReference type="Proteomes" id="UP000243688">
    <property type="component" value="Unassembled WGS sequence"/>
</dbReference>
<protein>
    <submittedName>
        <fullName evidence="8">Glyoxal reductase</fullName>
    </submittedName>
</protein>
<dbReference type="CDD" id="cd19157">
    <property type="entry name" value="AKR_AKR5G1-3"/>
    <property type="match status" value="1"/>
</dbReference>
<evidence type="ECO:0000259" key="7">
    <source>
        <dbReference type="Pfam" id="PF00248"/>
    </source>
</evidence>
<feature type="site" description="Lowers pKa of active site Tyr" evidence="6">
    <location>
        <position position="79"/>
    </location>
</feature>
<dbReference type="EMBL" id="MOXJ01000010">
    <property type="protein sequence ID" value="PDO10701.1"/>
    <property type="molecule type" value="Genomic_DNA"/>
</dbReference>
<dbReference type="PIRSF" id="PIRSF000097">
    <property type="entry name" value="AKR"/>
    <property type="match status" value="1"/>
</dbReference>
<dbReference type="InterPro" id="IPR020471">
    <property type="entry name" value="AKR"/>
</dbReference>
<dbReference type="InterPro" id="IPR044500">
    <property type="entry name" value="AKR5G"/>
</dbReference>
<dbReference type="PROSITE" id="PS00798">
    <property type="entry name" value="ALDOKETO_REDUCTASE_1"/>
    <property type="match status" value="1"/>
</dbReference>
<gene>
    <name evidence="8" type="ORF">BLM47_05695</name>
</gene>
<comment type="similarity">
    <text evidence="1">Belongs to the aldo/keto reductase family.</text>
</comment>
<proteinExistence type="inferred from homology"/>
<dbReference type="InterPro" id="IPR023210">
    <property type="entry name" value="NADP_OxRdtase_dom"/>
</dbReference>
<dbReference type="PANTHER" id="PTHR43827:SF3">
    <property type="entry name" value="NADP-DEPENDENT OXIDOREDUCTASE DOMAIN-CONTAINING PROTEIN"/>
    <property type="match status" value="1"/>
</dbReference>
<dbReference type="InterPro" id="IPR018170">
    <property type="entry name" value="Aldo/ket_reductase_CS"/>
</dbReference>
<dbReference type="GO" id="GO:0016616">
    <property type="term" value="F:oxidoreductase activity, acting on the CH-OH group of donors, NAD or NADP as acceptor"/>
    <property type="evidence" value="ECO:0007669"/>
    <property type="project" value="UniProtKB-ARBA"/>
</dbReference>
<evidence type="ECO:0000313" key="8">
    <source>
        <dbReference type="EMBL" id="PDO10701.1"/>
    </source>
</evidence>
<dbReference type="PRINTS" id="PR00069">
    <property type="entry name" value="ALDKETRDTASE"/>
</dbReference>
<evidence type="ECO:0000256" key="3">
    <source>
        <dbReference type="ARBA" id="ARBA00023002"/>
    </source>
</evidence>
<comment type="caution">
    <text evidence="8">The sequence shown here is derived from an EMBL/GenBank/DDBJ whole genome shotgun (WGS) entry which is preliminary data.</text>
</comment>
<evidence type="ECO:0000313" key="9">
    <source>
        <dbReference type="Proteomes" id="UP000243688"/>
    </source>
</evidence>
<dbReference type="PROSITE" id="PS00062">
    <property type="entry name" value="ALDOKETO_REDUCTASE_2"/>
    <property type="match status" value="1"/>
</dbReference>
<evidence type="ECO:0000256" key="6">
    <source>
        <dbReference type="PIRSR" id="PIRSR000097-3"/>
    </source>
</evidence>
<organism evidence="8 9">
    <name type="scientific">Candidatus Reconcilbacillus cellulovorans</name>
    <dbReference type="NCBI Taxonomy" id="1906605"/>
    <lineage>
        <taxon>Bacteria</taxon>
        <taxon>Bacillati</taxon>
        <taxon>Bacillota</taxon>
        <taxon>Bacilli</taxon>
        <taxon>Bacillales</taxon>
        <taxon>Paenibacillaceae</taxon>
        <taxon>Candidatus Reconcilbacillus</taxon>
    </lineage>
</organism>
<keyword evidence="2" id="KW-0521">NADP</keyword>
<keyword evidence="3" id="KW-0560">Oxidoreductase</keyword>
<sequence>MALSLSDGPVLNNGVRMPWLGLGVWKVKNGAPVVNAVKFAIRTGYRSIDTASVYGNEEGVGQAVRESGVPREELFVTSKVWNADQGYDRTLRAFEESLARLGFDYLDLYLIHWPVKGLYKETWRALETLYREGRVRAIGVSNFLIHHLEDLMGSCKIAPMVNQIELHPRLAQPELVDFCKRHGIQPEAWSPLMQGRLDDPTLREIGARYGKSPAQVVLRWHVQRGVIVIPKSVRPERIRENADIFDFALDEEDMRHIDAMDRGERLGPHPDHIDF</sequence>
<dbReference type="FunFam" id="3.20.20.100:FF:000015">
    <property type="entry name" value="Oxidoreductase, aldo/keto reductase family"/>
    <property type="match status" value="1"/>
</dbReference>
<dbReference type="SUPFAM" id="SSF51430">
    <property type="entry name" value="NAD(P)-linked oxidoreductase"/>
    <property type="match status" value="1"/>
</dbReference>
<name>A0A2A6E0Y9_9BACL</name>
<dbReference type="Gene3D" id="3.20.20.100">
    <property type="entry name" value="NADP-dependent oxidoreductase domain"/>
    <property type="match status" value="1"/>
</dbReference>
<reference evidence="8 9" key="1">
    <citation type="submission" date="2016-12" db="EMBL/GenBank/DDBJ databases">
        <title>Candidatus Reconcilibacillus cellulovorans genome.</title>
        <authorList>
            <person name="Kolinko S."/>
            <person name="Wu Y.-W."/>
            <person name="Tachea F."/>
            <person name="Denzel E."/>
            <person name="Hiras J."/>
            <person name="Baecker N."/>
            <person name="Chan L.J."/>
            <person name="Eichorst S.A."/>
            <person name="Frey D."/>
            <person name="Adams P.D."/>
            <person name="Pray T."/>
            <person name="Tanjore D."/>
            <person name="Petzold C.J."/>
            <person name="Gladden J.M."/>
            <person name="Simmons B.A."/>
            <person name="Singer S.W."/>
        </authorList>
    </citation>
    <scope>NUCLEOTIDE SEQUENCE [LARGE SCALE GENOMIC DNA]</scope>
    <source>
        <strain evidence="8">JTherm</strain>
    </source>
</reference>
<feature type="binding site" evidence="5">
    <location>
        <position position="112"/>
    </location>
    <ligand>
        <name>substrate</name>
    </ligand>
</feature>
<evidence type="ECO:0000256" key="2">
    <source>
        <dbReference type="ARBA" id="ARBA00022857"/>
    </source>
</evidence>
<evidence type="ECO:0000256" key="5">
    <source>
        <dbReference type="PIRSR" id="PIRSR000097-2"/>
    </source>
</evidence>
<accession>A0A2A6E0Y9</accession>